<accession>A0A8X6IE56</accession>
<name>A0A8X6IE56_TRICU</name>
<dbReference type="EMBL" id="BMAO01011689">
    <property type="protein sequence ID" value="GFQ75585.1"/>
    <property type="molecule type" value="Genomic_DNA"/>
</dbReference>
<gene>
    <name evidence="1" type="ORF">TNCT_406271</name>
</gene>
<protein>
    <submittedName>
        <fullName evidence="1">Uncharacterized protein</fullName>
    </submittedName>
</protein>
<evidence type="ECO:0000313" key="2">
    <source>
        <dbReference type="Proteomes" id="UP000887116"/>
    </source>
</evidence>
<dbReference type="Pfam" id="PF05380">
    <property type="entry name" value="Peptidase_A17"/>
    <property type="match status" value="1"/>
</dbReference>
<dbReference type="Proteomes" id="UP000887116">
    <property type="component" value="Unassembled WGS sequence"/>
</dbReference>
<keyword evidence="2" id="KW-1185">Reference proteome</keyword>
<comment type="caution">
    <text evidence="1">The sequence shown here is derived from an EMBL/GenBank/DDBJ whole genome shotgun (WGS) entry which is preliminary data.</text>
</comment>
<dbReference type="AlphaFoldDB" id="A0A8X6IE56"/>
<evidence type="ECO:0000313" key="1">
    <source>
        <dbReference type="EMBL" id="GFQ75585.1"/>
    </source>
</evidence>
<reference evidence="1" key="1">
    <citation type="submission" date="2020-07" db="EMBL/GenBank/DDBJ databases">
        <title>Multicomponent nature underlies the extraordinary mechanical properties of spider dragline silk.</title>
        <authorList>
            <person name="Kono N."/>
            <person name="Nakamura H."/>
            <person name="Mori M."/>
            <person name="Yoshida Y."/>
            <person name="Ohtoshi R."/>
            <person name="Malay A.D."/>
            <person name="Moran D.A.P."/>
            <person name="Tomita M."/>
            <person name="Numata K."/>
            <person name="Arakawa K."/>
        </authorList>
    </citation>
    <scope>NUCLEOTIDE SEQUENCE</scope>
</reference>
<proteinExistence type="predicted"/>
<dbReference type="OrthoDB" id="8033604at2759"/>
<organism evidence="1 2">
    <name type="scientific">Trichonephila clavata</name>
    <name type="common">Joro spider</name>
    <name type="synonym">Nephila clavata</name>
    <dbReference type="NCBI Taxonomy" id="2740835"/>
    <lineage>
        <taxon>Eukaryota</taxon>
        <taxon>Metazoa</taxon>
        <taxon>Ecdysozoa</taxon>
        <taxon>Arthropoda</taxon>
        <taxon>Chelicerata</taxon>
        <taxon>Arachnida</taxon>
        <taxon>Araneae</taxon>
        <taxon>Araneomorphae</taxon>
        <taxon>Entelegynae</taxon>
        <taxon>Araneoidea</taxon>
        <taxon>Nephilidae</taxon>
        <taxon>Trichonephila</taxon>
    </lineage>
</organism>
<sequence length="107" mass="12597">MKFLLQDIWISGIDWDEELLCNLKSEWIELCSGIPELKSVLIPRRRNDVKDSHLHANEIEQAQLHWIRKTQHEFHSYEILALEKQQPIRQDSEIGSLAPILDSQDIL</sequence>
<dbReference type="InterPro" id="IPR008042">
    <property type="entry name" value="Retrotrans_Pao"/>
</dbReference>